<dbReference type="EC" id="2.7.7.13" evidence="3"/>
<dbReference type="PANTHER" id="PTHR22572">
    <property type="entry name" value="SUGAR-1-PHOSPHATE GUANYL TRANSFERASE"/>
    <property type="match status" value="1"/>
</dbReference>
<organism evidence="9 10">
    <name type="scientific">Bodo saltans</name>
    <name type="common">Flagellated protozoan</name>
    <dbReference type="NCBI Taxonomy" id="75058"/>
    <lineage>
        <taxon>Eukaryota</taxon>
        <taxon>Discoba</taxon>
        <taxon>Euglenozoa</taxon>
        <taxon>Kinetoplastea</taxon>
        <taxon>Metakinetoplastina</taxon>
        <taxon>Eubodonida</taxon>
        <taxon>Bodonidae</taxon>
        <taxon>Bodo</taxon>
    </lineage>
</organism>
<dbReference type="OrthoDB" id="1733332at2759"/>
<dbReference type="GO" id="GO:0004475">
    <property type="term" value="F:mannose-1-phosphate guanylyltransferase (GTP) activity"/>
    <property type="evidence" value="ECO:0007669"/>
    <property type="project" value="UniProtKB-EC"/>
</dbReference>
<keyword evidence="10" id="KW-1185">Reference proteome</keyword>
<keyword evidence="6" id="KW-0342">GTP-binding</keyword>
<evidence type="ECO:0000256" key="2">
    <source>
        <dbReference type="ARBA" id="ARBA00007274"/>
    </source>
</evidence>
<feature type="domain" description="Mannose-1-phosphate guanyltransferase C-terminal" evidence="8">
    <location>
        <begin position="267"/>
        <end position="375"/>
    </location>
</feature>
<dbReference type="InterPro" id="IPR045233">
    <property type="entry name" value="GMPPB_N"/>
</dbReference>
<dbReference type="VEuPathDB" id="TriTrypDB:BSAL_17595"/>
<protein>
    <recommendedName>
        <fullName evidence="3">mannose-1-phosphate guanylyltransferase</fullName>
        <ecNumber evidence="3">2.7.7.13</ecNumber>
    </recommendedName>
</protein>
<dbReference type="Gene3D" id="3.90.550.10">
    <property type="entry name" value="Spore Coat Polysaccharide Biosynthesis Protein SpsA, Chain A"/>
    <property type="match status" value="1"/>
</dbReference>
<dbReference type="UniPathway" id="UPA00126">
    <property type="reaction ID" value="UER00930"/>
</dbReference>
<evidence type="ECO:0000313" key="9">
    <source>
        <dbReference type="EMBL" id="CUG88850.1"/>
    </source>
</evidence>
<dbReference type="AlphaFoldDB" id="A0A0S4JIM6"/>
<dbReference type="CDD" id="cd06425">
    <property type="entry name" value="M1P_guanylylT_B_like_N"/>
    <property type="match status" value="1"/>
</dbReference>
<dbReference type="Proteomes" id="UP000051952">
    <property type="component" value="Unassembled WGS sequence"/>
</dbReference>
<evidence type="ECO:0000256" key="3">
    <source>
        <dbReference type="ARBA" id="ARBA00012387"/>
    </source>
</evidence>
<dbReference type="InterPro" id="IPR029044">
    <property type="entry name" value="Nucleotide-diphossugar_trans"/>
</dbReference>
<dbReference type="GO" id="GO:0005525">
    <property type="term" value="F:GTP binding"/>
    <property type="evidence" value="ECO:0007669"/>
    <property type="project" value="UniProtKB-KW"/>
</dbReference>
<keyword evidence="5" id="KW-0547">Nucleotide-binding</keyword>
<evidence type="ECO:0000259" key="7">
    <source>
        <dbReference type="Pfam" id="PF00483"/>
    </source>
</evidence>
<name>A0A0S4JIM6_BODSA</name>
<sequence>MSESHGKGMRALILVGGFGTRLRPLTLTMPKPLVPFCNKPMIIHQVEALKEAGVTDIILAVAYRPEAMKAEMEEWGRQIGVTFIFSHETEPLGTAGPLALARDELLKDDQPFFVLNSDVTCKFPLRELLAFHRKHGHEGTIMVTKVQEWHKYGVVVYDETSGLIDQFVEKPKKFVGDKINSGIYCFNKSILNRIKLEKTSIETQVFPQMASSKELYCMELEGFWMDIGQPHDYIDGIAKYLPSILGTPKESESLFNEQTAKDLHFSVVGCVMIDPTAEIGAGCVLGPNVTVGKNCKIGPSCRIQNSAIFENTVIGAGAYISKTIIGWNNIVGRWCRIENNAVFGDDVQVKPELHLNGVKVLPNKTISQSYDKPEVLM</sequence>
<evidence type="ECO:0000256" key="6">
    <source>
        <dbReference type="ARBA" id="ARBA00023134"/>
    </source>
</evidence>
<dbReference type="Pfam" id="PF00483">
    <property type="entry name" value="NTP_transferase"/>
    <property type="match status" value="1"/>
</dbReference>
<reference evidence="10" key="1">
    <citation type="submission" date="2015-09" db="EMBL/GenBank/DDBJ databases">
        <authorList>
            <consortium name="Pathogen Informatics"/>
        </authorList>
    </citation>
    <scope>NUCLEOTIDE SEQUENCE [LARGE SCALE GENOMIC DNA]</scope>
    <source>
        <strain evidence="10">Lake Konstanz</strain>
    </source>
</reference>
<dbReference type="GO" id="GO:0009298">
    <property type="term" value="P:GDP-mannose biosynthetic process"/>
    <property type="evidence" value="ECO:0007669"/>
    <property type="project" value="UniProtKB-UniPathway"/>
</dbReference>
<accession>A0A0S4JIM6</accession>
<dbReference type="OMA" id="GPNCWIC"/>
<gene>
    <name evidence="9" type="ORF">BSAL_17595</name>
</gene>
<comment type="pathway">
    <text evidence="1">Nucleotide-sugar biosynthesis; GDP-alpha-D-mannose biosynthesis; GDP-alpha-D-mannose from alpha-D-mannose 1-phosphate (GTP route): step 1/1.</text>
</comment>
<dbReference type="InterPro" id="IPR050486">
    <property type="entry name" value="Mannose-1P_guanyltransferase"/>
</dbReference>
<evidence type="ECO:0000313" key="10">
    <source>
        <dbReference type="Proteomes" id="UP000051952"/>
    </source>
</evidence>
<dbReference type="FunFam" id="3.90.550.10:FF:000013">
    <property type="entry name" value="mannose-1-phosphate guanyltransferase beta"/>
    <property type="match status" value="1"/>
</dbReference>
<dbReference type="Pfam" id="PF25087">
    <property type="entry name" value="GMPPB_C"/>
    <property type="match status" value="1"/>
</dbReference>
<feature type="domain" description="Nucleotidyl transferase" evidence="7">
    <location>
        <begin position="11"/>
        <end position="241"/>
    </location>
</feature>
<evidence type="ECO:0000256" key="5">
    <source>
        <dbReference type="ARBA" id="ARBA00022741"/>
    </source>
</evidence>
<dbReference type="InterPro" id="IPR005835">
    <property type="entry name" value="NTP_transferase_dom"/>
</dbReference>
<dbReference type="InterPro" id="IPR056729">
    <property type="entry name" value="GMPPB_C"/>
</dbReference>
<keyword evidence="4 9" id="KW-0808">Transferase</keyword>
<dbReference type="SUPFAM" id="SSF53448">
    <property type="entry name" value="Nucleotide-diphospho-sugar transferases"/>
    <property type="match status" value="1"/>
</dbReference>
<evidence type="ECO:0000256" key="4">
    <source>
        <dbReference type="ARBA" id="ARBA00022679"/>
    </source>
</evidence>
<proteinExistence type="inferred from homology"/>
<dbReference type="EMBL" id="CYKH01001678">
    <property type="protein sequence ID" value="CUG88850.1"/>
    <property type="molecule type" value="Genomic_DNA"/>
</dbReference>
<comment type="similarity">
    <text evidence="2">Belongs to the transferase hexapeptide repeat family.</text>
</comment>
<evidence type="ECO:0000259" key="8">
    <source>
        <dbReference type="Pfam" id="PF25087"/>
    </source>
</evidence>
<dbReference type="Gene3D" id="2.160.10.10">
    <property type="entry name" value="Hexapeptide repeat proteins"/>
    <property type="match status" value="1"/>
</dbReference>
<evidence type="ECO:0000256" key="1">
    <source>
        <dbReference type="ARBA" id="ARBA00004823"/>
    </source>
</evidence>